<dbReference type="EMBL" id="JAHXDN010000004">
    <property type="protein sequence ID" value="MBW4709305.1"/>
    <property type="molecule type" value="Genomic_DNA"/>
</dbReference>
<dbReference type="SMART" id="SM00347">
    <property type="entry name" value="HTH_MARR"/>
    <property type="match status" value="1"/>
</dbReference>
<dbReference type="InterPro" id="IPR039422">
    <property type="entry name" value="MarR/SlyA-like"/>
</dbReference>
<organism evidence="2 3">
    <name type="scientific">Roseobacter insulae</name>
    <dbReference type="NCBI Taxonomy" id="2859783"/>
    <lineage>
        <taxon>Bacteria</taxon>
        <taxon>Pseudomonadati</taxon>
        <taxon>Pseudomonadota</taxon>
        <taxon>Alphaproteobacteria</taxon>
        <taxon>Rhodobacterales</taxon>
        <taxon>Roseobacteraceae</taxon>
        <taxon>Roseobacter</taxon>
    </lineage>
</organism>
<dbReference type="PANTHER" id="PTHR33164:SF57">
    <property type="entry name" value="MARR-FAMILY TRANSCRIPTIONAL REGULATOR"/>
    <property type="match status" value="1"/>
</dbReference>
<dbReference type="GO" id="GO:0003700">
    <property type="term" value="F:DNA-binding transcription factor activity"/>
    <property type="evidence" value="ECO:0007669"/>
    <property type="project" value="InterPro"/>
</dbReference>
<dbReference type="RefSeq" id="WP_219504671.1">
    <property type="nucleotide sequence ID" value="NZ_JAHXDN010000004.1"/>
</dbReference>
<proteinExistence type="predicted"/>
<dbReference type="AlphaFoldDB" id="A0A9X1JZH3"/>
<evidence type="ECO:0000259" key="1">
    <source>
        <dbReference type="PROSITE" id="PS50995"/>
    </source>
</evidence>
<sequence>MSKNEDFNLEEFLPYLLNQAAEQSSLEFHQVYKDRYGMLRTEWRVLFHLGLYGRMTAGEIVQAAKTHKTKISRAVQRLAERRFLVRHRDDSDRRVEHLELTQLGRNAYNDLRRVAERYDAMLSEQLSSQELAVLRRALIKLAQTGSKPFT</sequence>
<dbReference type="Pfam" id="PF12802">
    <property type="entry name" value="MarR_2"/>
    <property type="match status" value="1"/>
</dbReference>
<reference evidence="2" key="1">
    <citation type="submission" date="2021-07" db="EMBL/GenBank/DDBJ databases">
        <title>Roseobacter insulae sp. nov., isolated from a tidal flat.</title>
        <authorList>
            <person name="Park S."/>
            <person name="Yoon J.-H."/>
        </authorList>
    </citation>
    <scope>NUCLEOTIDE SEQUENCE</scope>
    <source>
        <strain evidence="2">YSTF-M11</strain>
    </source>
</reference>
<keyword evidence="3" id="KW-1185">Reference proteome</keyword>
<dbReference type="Proteomes" id="UP001138661">
    <property type="component" value="Unassembled WGS sequence"/>
</dbReference>
<dbReference type="PROSITE" id="PS50995">
    <property type="entry name" value="HTH_MARR_2"/>
    <property type="match status" value="1"/>
</dbReference>
<evidence type="ECO:0000313" key="2">
    <source>
        <dbReference type="EMBL" id="MBW4709305.1"/>
    </source>
</evidence>
<feature type="domain" description="HTH marR-type" evidence="1">
    <location>
        <begin position="10"/>
        <end position="143"/>
    </location>
</feature>
<name>A0A9X1JZH3_9RHOB</name>
<protein>
    <submittedName>
        <fullName evidence="2">MarR family transcriptional regulator</fullName>
    </submittedName>
</protein>
<gene>
    <name evidence="2" type="ORF">KX928_16050</name>
</gene>
<dbReference type="GO" id="GO:0006950">
    <property type="term" value="P:response to stress"/>
    <property type="evidence" value="ECO:0007669"/>
    <property type="project" value="TreeGrafter"/>
</dbReference>
<comment type="caution">
    <text evidence="2">The sequence shown here is derived from an EMBL/GenBank/DDBJ whole genome shotgun (WGS) entry which is preliminary data.</text>
</comment>
<dbReference type="PANTHER" id="PTHR33164">
    <property type="entry name" value="TRANSCRIPTIONAL REGULATOR, MARR FAMILY"/>
    <property type="match status" value="1"/>
</dbReference>
<evidence type="ECO:0000313" key="3">
    <source>
        <dbReference type="Proteomes" id="UP001138661"/>
    </source>
</evidence>
<dbReference type="InterPro" id="IPR000835">
    <property type="entry name" value="HTH_MarR-typ"/>
</dbReference>
<accession>A0A9X1JZH3</accession>